<evidence type="ECO:0000259" key="4">
    <source>
        <dbReference type="Pfam" id="PF13193"/>
    </source>
</evidence>
<reference evidence="6" key="1">
    <citation type="journal article" date="2019" name="Int. J. Syst. Evol. Microbiol.">
        <title>The Global Catalogue of Microorganisms (GCM) 10K type strain sequencing project: providing services to taxonomists for standard genome sequencing and annotation.</title>
        <authorList>
            <consortium name="The Broad Institute Genomics Platform"/>
            <consortium name="The Broad Institute Genome Sequencing Center for Infectious Disease"/>
            <person name="Wu L."/>
            <person name="Ma J."/>
        </authorList>
    </citation>
    <scope>NUCLEOTIDE SEQUENCE [LARGE SCALE GENOMIC DNA]</scope>
    <source>
        <strain evidence="6">JCM 18303</strain>
    </source>
</reference>
<dbReference type="InterPro" id="IPR025110">
    <property type="entry name" value="AMP-bd_C"/>
</dbReference>
<dbReference type="Pfam" id="PF00501">
    <property type="entry name" value="AMP-binding"/>
    <property type="match status" value="1"/>
</dbReference>
<keyword evidence="6" id="KW-1185">Reference proteome</keyword>
<dbReference type="Pfam" id="PF13193">
    <property type="entry name" value="AMP-binding_C"/>
    <property type="match status" value="1"/>
</dbReference>
<evidence type="ECO:0000313" key="6">
    <source>
        <dbReference type="Proteomes" id="UP001428817"/>
    </source>
</evidence>
<dbReference type="InterPro" id="IPR042099">
    <property type="entry name" value="ANL_N_sf"/>
</dbReference>
<evidence type="ECO:0000256" key="1">
    <source>
        <dbReference type="ARBA" id="ARBA00006432"/>
    </source>
</evidence>
<organism evidence="5 6">
    <name type="scientific">Pseudonocardia eucalypti</name>
    <dbReference type="NCBI Taxonomy" id="648755"/>
    <lineage>
        <taxon>Bacteria</taxon>
        <taxon>Bacillati</taxon>
        <taxon>Actinomycetota</taxon>
        <taxon>Actinomycetes</taxon>
        <taxon>Pseudonocardiales</taxon>
        <taxon>Pseudonocardiaceae</taxon>
        <taxon>Pseudonocardia</taxon>
    </lineage>
</organism>
<dbReference type="SUPFAM" id="SSF56801">
    <property type="entry name" value="Acetyl-CoA synthetase-like"/>
    <property type="match status" value="1"/>
</dbReference>
<dbReference type="RefSeq" id="WP_185059277.1">
    <property type="nucleotide sequence ID" value="NZ_BAABJP010000015.1"/>
</dbReference>
<dbReference type="Gene3D" id="3.30.300.30">
    <property type="match status" value="1"/>
</dbReference>
<feature type="domain" description="AMP-binding enzyme C-terminal" evidence="4">
    <location>
        <begin position="397"/>
        <end position="461"/>
    </location>
</feature>
<dbReference type="InterPro" id="IPR000873">
    <property type="entry name" value="AMP-dep_synth/lig_dom"/>
</dbReference>
<comment type="similarity">
    <text evidence="1">Belongs to the ATP-dependent AMP-binding enzyme family.</text>
</comment>
<gene>
    <name evidence="5" type="ORF">GCM10023321_36200</name>
</gene>
<dbReference type="InterPro" id="IPR045851">
    <property type="entry name" value="AMP-bd_C_sf"/>
</dbReference>
<comment type="caution">
    <text evidence="5">The sequence shown here is derived from an EMBL/GenBank/DDBJ whole genome shotgun (WGS) entry which is preliminary data.</text>
</comment>
<evidence type="ECO:0000256" key="2">
    <source>
        <dbReference type="ARBA" id="ARBA00022598"/>
    </source>
</evidence>
<dbReference type="PANTHER" id="PTHR43201">
    <property type="entry name" value="ACYL-COA SYNTHETASE"/>
    <property type="match status" value="1"/>
</dbReference>
<keyword evidence="2" id="KW-0436">Ligase</keyword>
<feature type="domain" description="AMP-dependent synthetase/ligase" evidence="3">
    <location>
        <begin position="10"/>
        <end position="339"/>
    </location>
</feature>
<protein>
    <submittedName>
        <fullName evidence="5">AMP-binding protein</fullName>
    </submittedName>
</protein>
<name>A0ABP9Q6V0_9PSEU</name>
<sequence length="482" mass="52052">MVRHYFDLLRHYADAEPDRPAVTCAGVTLTRAELVRKARALGARYAELGVGRGDTVAVCLPNSVEFPVAALAAWLLGATPVPLSVKLAPAERRGILELAAPAATVGLQPEDAPGIPGVDVSELPGLDGGADIEPVVAPTWKIIPSGGSTGRPKLIAADGEADADRLIGFGGLLRIPVDETVLLPAPLSHNAPFIMTLAGLVNGNHVVLTPRFDPAETLRLIAEHRATFVYLVPTMMQRIWRLPAEVRDAADVSSVRTMYHMAAPCPAWLKHAWIDWLGPEKVMELYAGTELQAVTVIDGVEWLAHPGSVGRPVLGEIECRDPDGRPCRPGEVGELWMRRGTGESNPYRYIGARPRSAGEGWESLGDLGYLDEDGYVFLTDRDTDMILVGGANIFPAEIEAALDRHPSVLTSCVIGLPHEDLGNAIHAIIQPREPVGDAELLAHLAPLLSRNKLPRTFERVDHPLRDDAGKVRRTALRSARVR</sequence>
<dbReference type="Gene3D" id="3.40.50.12780">
    <property type="entry name" value="N-terminal domain of ligase-like"/>
    <property type="match status" value="1"/>
</dbReference>
<accession>A0ABP9Q6V0</accession>
<evidence type="ECO:0000313" key="5">
    <source>
        <dbReference type="EMBL" id="GAA5157654.1"/>
    </source>
</evidence>
<dbReference type="Proteomes" id="UP001428817">
    <property type="component" value="Unassembled WGS sequence"/>
</dbReference>
<dbReference type="EMBL" id="BAABJP010000015">
    <property type="protein sequence ID" value="GAA5157654.1"/>
    <property type="molecule type" value="Genomic_DNA"/>
</dbReference>
<proteinExistence type="inferred from homology"/>
<dbReference type="PANTHER" id="PTHR43201:SF5">
    <property type="entry name" value="MEDIUM-CHAIN ACYL-COA LIGASE ACSF2, MITOCHONDRIAL"/>
    <property type="match status" value="1"/>
</dbReference>
<evidence type="ECO:0000259" key="3">
    <source>
        <dbReference type="Pfam" id="PF00501"/>
    </source>
</evidence>